<dbReference type="EMBL" id="OL829978">
    <property type="protein sequence ID" value="UMO76210.1"/>
    <property type="molecule type" value="Genomic_DNA"/>
</dbReference>
<accession>A0AA49BSW2</accession>
<dbReference type="Proteomes" id="UP001202581">
    <property type="component" value="Segment"/>
</dbReference>
<sequence length="89" mass="9718">MAVLDGFINYKRAGVLLTMATVYGVEAEHTVNAQTGEVKVQLAAGDPKKLTALYRSVPFEVTRVRRGVELTKKSYDFGKSMGLGKKPTL</sequence>
<protein>
    <submittedName>
        <fullName evidence="1">Uncharacterized protein</fullName>
    </submittedName>
</protein>
<evidence type="ECO:0000313" key="3">
    <source>
        <dbReference type="Proteomes" id="UP001202581"/>
    </source>
</evidence>
<organism evidence="1 3">
    <name type="scientific">Streptomyces phage Tomas</name>
    <dbReference type="NCBI Taxonomy" id="2914443"/>
    <lineage>
        <taxon>Viruses</taxon>
        <taxon>Duplodnaviria</taxon>
        <taxon>Heunggongvirae</taxon>
        <taxon>Uroviricota</taxon>
        <taxon>Caudoviricetes</taxon>
        <taxon>Stanwilliamsviridae</taxon>
        <taxon>Boydwoodruffvirinae</taxon>
        <taxon>Tomasvirus</taxon>
        <taxon>Tomasvirus tomas</taxon>
    </lineage>
</organism>
<dbReference type="GeneID" id="77926739"/>
<name>A0AA49BSW2_9CAUD</name>
<evidence type="ECO:0000313" key="1">
    <source>
        <dbReference type="EMBL" id="UMO76210.1"/>
    </source>
</evidence>
<dbReference type="EMBL" id="OL829978">
    <property type="protein sequence ID" value="UMO76418.1"/>
    <property type="molecule type" value="Genomic_DNA"/>
</dbReference>
<reference evidence="1" key="1">
    <citation type="submission" date="2021-12" db="EMBL/GenBank/DDBJ databases">
        <authorList>
            <person name="Khadka S."/>
            <person name="Uribe D.A."/>
            <person name="Klipsch I.N."/>
            <person name="Rene S.R."/>
            <person name="Jimenez M.L."/>
            <person name="Saini B.K."/>
            <person name="Zugasti M."/>
            <person name="Bullon R.M."/>
            <person name="Sharp C.D."/>
            <person name="Kapinga K.O."/>
            <person name="Warner C.P."/>
            <person name="Sarinana J."/>
            <person name="Jimenez A."/>
            <person name="Layton S.R."/>
            <person name="Nayek S."/>
            <person name="Hughes L.E."/>
            <person name="Garlena R.A."/>
            <person name="Russell D.A."/>
            <person name="Jacobs-Sera D."/>
            <person name="Hatfull G.F."/>
        </authorList>
    </citation>
    <scope>NUCLEOTIDE SEQUENCE</scope>
</reference>
<dbReference type="KEGG" id="vg:77926739"/>
<dbReference type="RefSeq" id="YP_010651147.1">
    <property type="nucleotide sequence ID" value="NC_070781.1"/>
</dbReference>
<gene>
    <name evidence="1" type="primary">19</name>
    <name evidence="2" type="synonym">275</name>
    <name evidence="1" type="ORF">SEA_TOMAS_19</name>
    <name evidence="2" type="ORF">SEA_TOMAS_275</name>
</gene>
<proteinExistence type="predicted"/>
<evidence type="ECO:0000313" key="2">
    <source>
        <dbReference type="EMBL" id="UMO76418.1"/>
    </source>
</evidence>
<keyword evidence="3" id="KW-1185">Reference proteome</keyword>